<name>A0A1M6E6U8_9FLAO</name>
<dbReference type="RefSeq" id="WP_072763640.1">
    <property type="nucleotide sequence ID" value="NZ_FQYX01000006.1"/>
</dbReference>
<accession>A0A1M6E6U8</accession>
<proteinExistence type="predicted"/>
<keyword evidence="2" id="KW-1185">Reference proteome</keyword>
<gene>
    <name evidence="1" type="ORF">SAMN04487911_10645</name>
</gene>
<dbReference type="Proteomes" id="UP000184231">
    <property type="component" value="Unassembled WGS sequence"/>
</dbReference>
<dbReference type="AlphaFoldDB" id="A0A1M6E6U8"/>
<evidence type="ECO:0000313" key="1">
    <source>
        <dbReference type="EMBL" id="SHI81123.1"/>
    </source>
</evidence>
<dbReference type="OrthoDB" id="659133at2"/>
<protein>
    <submittedName>
        <fullName evidence="1">Uncharacterized protein</fullName>
    </submittedName>
</protein>
<sequence length="253" mass="29457">MKTIMYLVLLIPFMVISQAPKEYNVIENAMLTANPEKIQEFESGMAAHNKKYHAQGIYGARVYWIANGKNAGKYVWVMGPLPWSAMDTRPAQEGHDMDWNTNVLPYMLPETEQHYWRFHPELSNFSKDFTIKNLLIFVVDVKRFKHMEFMEAVKKVQKVYLEKMPDHPYGIYINDMANMEGMDFAWVDFFEKSAWMGNRDSFPLHYEEVYGSGSFKNFLKEIEDTTNGESEELWIYKEALSGLGGKVLAASRQ</sequence>
<reference evidence="1 2" key="1">
    <citation type="submission" date="2016-11" db="EMBL/GenBank/DDBJ databases">
        <authorList>
            <person name="Jaros S."/>
            <person name="Januszkiewicz K."/>
            <person name="Wedrychowicz H."/>
        </authorList>
    </citation>
    <scope>NUCLEOTIDE SEQUENCE [LARGE SCALE GENOMIC DNA]</scope>
    <source>
        <strain evidence="1 2">CGMCC 1.8863</strain>
    </source>
</reference>
<dbReference type="STRING" id="558155.SAMN04487911_10645"/>
<organism evidence="1 2">
    <name type="scientific">Arenibacter nanhaiticus</name>
    <dbReference type="NCBI Taxonomy" id="558155"/>
    <lineage>
        <taxon>Bacteria</taxon>
        <taxon>Pseudomonadati</taxon>
        <taxon>Bacteroidota</taxon>
        <taxon>Flavobacteriia</taxon>
        <taxon>Flavobacteriales</taxon>
        <taxon>Flavobacteriaceae</taxon>
        <taxon>Arenibacter</taxon>
    </lineage>
</organism>
<dbReference type="EMBL" id="FQYX01000006">
    <property type="protein sequence ID" value="SHI81123.1"/>
    <property type="molecule type" value="Genomic_DNA"/>
</dbReference>
<evidence type="ECO:0000313" key="2">
    <source>
        <dbReference type="Proteomes" id="UP000184231"/>
    </source>
</evidence>